<organism evidence="7 8">
    <name type="scientific">Gracilibacillus ureilyticus</name>
    <dbReference type="NCBI Taxonomy" id="531814"/>
    <lineage>
        <taxon>Bacteria</taxon>
        <taxon>Bacillati</taxon>
        <taxon>Bacillota</taxon>
        <taxon>Bacilli</taxon>
        <taxon>Bacillales</taxon>
        <taxon>Bacillaceae</taxon>
        <taxon>Gracilibacillus</taxon>
    </lineage>
</organism>
<keyword evidence="8" id="KW-1185">Reference proteome</keyword>
<protein>
    <submittedName>
        <fullName evidence="7">ABC-2 type transport system ATP-binding protein</fullName>
    </submittedName>
</protein>
<dbReference type="OrthoDB" id="9804819at2"/>
<dbReference type="InterPro" id="IPR017871">
    <property type="entry name" value="ABC_transporter-like_CS"/>
</dbReference>
<evidence type="ECO:0000256" key="3">
    <source>
        <dbReference type="ARBA" id="ARBA00022741"/>
    </source>
</evidence>
<dbReference type="STRING" id="531814.SAMN04487944_102174"/>
<keyword evidence="4 7" id="KW-0067">ATP-binding</keyword>
<evidence type="ECO:0000256" key="1">
    <source>
        <dbReference type="ARBA" id="ARBA00004413"/>
    </source>
</evidence>
<dbReference type="InterPro" id="IPR025302">
    <property type="entry name" value="DrrA1/2-like_C"/>
</dbReference>
<dbReference type="Pfam" id="PF13732">
    <property type="entry name" value="DrrA1-3_C"/>
    <property type="match status" value="1"/>
</dbReference>
<dbReference type="GO" id="GO:0005886">
    <property type="term" value="C:plasma membrane"/>
    <property type="evidence" value="ECO:0007669"/>
    <property type="project" value="UniProtKB-SubCell"/>
</dbReference>
<feature type="domain" description="ABC transporter" evidence="6">
    <location>
        <begin position="2"/>
        <end position="233"/>
    </location>
</feature>
<accession>A0A1H9MWJ6</accession>
<reference evidence="7 8" key="1">
    <citation type="submission" date="2016-10" db="EMBL/GenBank/DDBJ databases">
        <authorList>
            <person name="de Groot N.N."/>
        </authorList>
    </citation>
    <scope>NUCLEOTIDE SEQUENCE [LARGE SCALE GENOMIC DNA]</scope>
    <source>
        <strain evidence="7 8">CGMCC 1.7727</strain>
    </source>
</reference>
<evidence type="ECO:0000256" key="5">
    <source>
        <dbReference type="ARBA" id="ARBA00049985"/>
    </source>
</evidence>
<comment type="subcellular location">
    <subcellularLocation>
        <location evidence="1">Cell membrane</location>
        <topology evidence="1">Peripheral membrane protein</topology>
        <orientation evidence="1">Cytoplasmic side</orientation>
    </subcellularLocation>
</comment>
<proteinExistence type="inferred from homology"/>
<dbReference type="GO" id="GO:0016887">
    <property type="term" value="F:ATP hydrolysis activity"/>
    <property type="evidence" value="ECO:0007669"/>
    <property type="project" value="InterPro"/>
</dbReference>
<dbReference type="AlphaFoldDB" id="A0A1H9MWJ6"/>
<dbReference type="NCBIfam" id="TIGR01188">
    <property type="entry name" value="drrA"/>
    <property type="match status" value="1"/>
</dbReference>
<name>A0A1H9MWJ6_9BACI</name>
<dbReference type="PANTHER" id="PTHR43582">
    <property type="entry name" value="LINEARMYCIN RESISTANCE ATP-BINDING PROTEIN LNRL"/>
    <property type="match status" value="1"/>
</dbReference>
<dbReference type="PROSITE" id="PS50893">
    <property type="entry name" value="ABC_TRANSPORTER_2"/>
    <property type="match status" value="1"/>
</dbReference>
<dbReference type="Proteomes" id="UP000199687">
    <property type="component" value="Unassembled WGS sequence"/>
</dbReference>
<dbReference type="InterPro" id="IPR027417">
    <property type="entry name" value="P-loop_NTPase"/>
</dbReference>
<evidence type="ECO:0000313" key="8">
    <source>
        <dbReference type="Proteomes" id="UP000199687"/>
    </source>
</evidence>
<dbReference type="InterPro" id="IPR005894">
    <property type="entry name" value="DrrA"/>
</dbReference>
<dbReference type="PANTHER" id="PTHR43582:SF2">
    <property type="entry name" value="LINEARMYCIN RESISTANCE ATP-BINDING PROTEIN LNRL"/>
    <property type="match status" value="1"/>
</dbReference>
<dbReference type="GO" id="GO:0005524">
    <property type="term" value="F:ATP binding"/>
    <property type="evidence" value="ECO:0007669"/>
    <property type="project" value="UniProtKB-KW"/>
</dbReference>
<dbReference type="RefSeq" id="WP_089739238.1">
    <property type="nucleotide sequence ID" value="NZ_FOGL01000002.1"/>
</dbReference>
<dbReference type="SMART" id="SM00382">
    <property type="entry name" value="AAA"/>
    <property type="match status" value="1"/>
</dbReference>
<gene>
    <name evidence="7" type="ORF">SAMN04487944_102174</name>
</gene>
<evidence type="ECO:0000256" key="2">
    <source>
        <dbReference type="ARBA" id="ARBA00022448"/>
    </source>
</evidence>
<dbReference type="InterPro" id="IPR003439">
    <property type="entry name" value="ABC_transporter-like_ATP-bd"/>
</dbReference>
<keyword evidence="3" id="KW-0547">Nucleotide-binding</keyword>
<keyword evidence="2" id="KW-0813">Transport</keyword>
<comment type="similarity">
    <text evidence="5">Belongs to the ABC transporter superfamily. Drug exporter-1 (DrugE1) (TC 3.A.1.105) family.</text>
</comment>
<dbReference type="SUPFAM" id="SSF52540">
    <property type="entry name" value="P-loop containing nucleoside triphosphate hydrolases"/>
    <property type="match status" value="1"/>
</dbReference>
<dbReference type="Pfam" id="PF00005">
    <property type="entry name" value="ABC_tran"/>
    <property type="match status" value="1"/>
</dbReference>
<dbReference type="PROSITE" id="PS00211">
    <property type="entry name" value="ABC_TRANSPORTER_1"/>
    <property type="match status" value="1"/>
</dbReference>
<dbReference type="GO" id="GO:0043215">
    <property type="term" value="P:daunorubicin transport"/>
    <property type="evidence" value="ECO:0007669"/>
    <property type="project" value="InterPro"/>
</dbReference>
<dbReference type="GO" id="GO:1900753">
    <property type="term" value="P:doxorubicin transport"/>
    <property type="evidence" value="ECO:0007669"/>
    <property type="project" value="InterPro"/>
</dbReference>
<dbReference type="Gene3D" id="3.40.50.300">
    <property type="entry name" value="P-loop containing nucleotide triphosphate hydrolases"/>
    <property type="match status" value="1"/>
</dbReference>
<dbReference type="InterPro" id="IPR003593">
    <property type="entry name" value="AAA+_ATPase"/>
</dbReference>
<evidence type="ECO:0000313" key="7">
    <source>
        <dbReference type="EMBL" id="SER27473.1"/>
    </source>
</evidence>
<sequence>MLETESLRKVFKKQVAVDDVNLYLKQGESVGLLGPNGAGKSTFISMIATLTKPSSGMVTWNGQDVIKNPNIIRPTLGVVPQEIALYKELSAYENVKFFGRIYRLKGKELESRVQEVLELVGLKDRQKELVKNYSGGMQRRINIAVALLHDPEIIIMDEPTVGIDPQSRHYILEMVKRLNEEKAMTVLYTSHYMEEVERLCDRIYIMDHGKVIATGTKEELTSILSSEETIQLELDQPSKPFEEALKEQSDVLKVTEWEKGIKLIVAKNTRRLAGIFQLAEHHQVSINSVDIQVPTLEDVFLHLTGRRLRD</sequence>
<evidence type="ECO:0000256" key="4">
    <source>
        <dbReference type="ARBA" id="ARBA00022840"/>
    </source>
</evidence>
<dbReference type="EMBL" id="FOGL01000002">
    <property type="protein sequence ID" value="SER27473.1"/>
    <property type="molecule type" value="Genomic_DNA"/>
</dbReference>
<evidence type="ECO:0000259" key="6">
    <source>
        <dbReference type="PROSITE" id="PS50893"/>
    </source>
</evidence>